<keyword evidence="8" id="KW-1185">Reference proteome</keyword>
<evidence type="ECO:0000256" key="4">
    <source>
        <dbReference type="ARBA" id="ARBA00022840"/>
    </source>
</evidence>
<keyword evidence="5" id="KW-0460">Magnesium</keyword>
<sequence>MIQVPITPRPNWKNLADEFGFRFHTLDGEPYWMEDRYYQFSLKQIEEELEAPTAELHEMSLEAVERVLKDEVLLRKFQIPEDMWDLIVSSWKQKAPSLYGRLDFSYDGKQPAKLLEFNSDTPTSLYEASFWQWLWLEDQVNAGKLPRRADQFNLIQELMIQRMATLGNYQPGQTLHFSCCRDSIEDRDTVQYLEDCAKEAGLKISFVYIEDIGVNEDGEFTDLDDNPIRWMFKLYPWEFMFREEYAAYLKTANVNWLEPMWKSISSNKAILPLLWEMFPNHPNLLPAYFSDDPKAAGLTNFVKKPIFSREGSNISVHRGGELLQHEPGPYGEEGYIVQQYTQLPRFGNNHMLIGSWLINDEPAGLTIREDVGYITKDTSMFIPHIILD</sequence>
<dbReference type="Gene3D" id="3.30.1490.330">
    <property type="match status" value="1"/>
</dbReference>
<accession>A0A066S0X7</accession>
<organism evidence="7 8">
    <name type="scientific">Photobacterium galatheae</name>
    <dbReference type="NCBI Taxonomy" id="1654360"/>
    <lineage>
        <taxon>Bacteria</taxon>
        <taxon>Pseudomonadati</taxon>
        <taxon>Pseudomonadota</taxon>
        <taxon>Gammaproteobacteria</taxon>
        <taxon>Vibrionales</taxon>
        <taxon>Vibrionaceae</taxon>
        <taxon>Photobacterium</taxon>
    </lineage>
</organism>
<comment type="caution">
    <text evidence="7">The sequence shown here is derived from an EMBL/GenBank/DDBJ whole genome shotgun (WGS) entry which is preliminary data.</text>
</comment>
<dbReference type="InterPro" id="IPR005494">
    <property type="entry name" value="GSPS_pre-ATP-grasp-like_dom"/>
</dbReference>
<dbReference type="EMBL" id="JMIB01000003">
    <property type="protein sequence ID" value="KDM93278.1"/>
    <property type="molecule type" value="Genomic_DNA"/>
</dbReference>
<dbReference type="InterPro" id="IPR016185">
    <property type="entry name" value="PreATP-grasp_dom_sf"/>
</dbReference>
<gene>
    <name evidence="7" type="ORF">EA58_01310</name>
</gene>
<dbReference type="Proteomes" id="UP000027192">
    <property type="component" value="Unassembled WGS sequence"/>
</dbReference>
<dbReference type="STRING" id="1654360.EA58_01310"/>
<dbReference type="Pfam" id="PF03738">
    <property type="entry name" value="GSP_synth"/>
    <property type="match status" value="1"/>
</dbReference>
<dbReference type="RefSeq" id="WP_036747999.1">
    <property type="nucleotide sequence ID" value="NZ_JAGSGC010000011.1"/>
</dbReference>
<protein>
    <recommendedName>
        <fullName evidence="6">Glutathionylspermidine synthase pre-ATP-grasp-like domain-containing protein</fullName>
    </recommendedName>
</protein>
<keyword evidence="4" id="KW-0067">ATP-binding</keyword>
<evidence type="ECO:0000256" key="1">
    <source>
        <dbReference type="ARBA" id="ARBA00022598"/>
    </source>
</evidence>
<name>A0A066S0X7_9GAMM</name>
<reference evidence="7 8" key="1">
    <citation type="submission" date="2014-04" db="EMBL/GenBank/DDBJ databases">
        <title>Draft genome sequence of Photobacterium halotolerans S2753: a solonamide, ngercheumicin and holomycin producer.</title>
        <authorList>
            <person name="Machado H.R."/>
            <person name="Gram L."/>
        </authorList>
    </citation>
    <scope>NUCLEOTIDE SEQUENCE [LARGE SCALE GENOMIC DNA]</scope>
    <source>
        <strain evidence="7 8">S2753</strain>
    </source>
</reference>
<keyword evidence="2" id="KW-0479">Metal-binding</keyword>
<evidence type="ECO:0000256" key="5">
    <source>
        <dbReference type="ARBA" id="ARBA00022842"/>
    </source>
</evidence>
<dbReference type="GO" id="GO:0016874">
    <property type="term" value="F:ligase activity"/>
    <property type="evidence" value="ECO:0007669"/>
    <property type="project" value="UniProtKB-KW"/>
</dbReference>
<dbReference type="SUPFAM" id="SSF52440">
    <property type="entry name" value="PreATP-grasp domain"/>
    <property type="match status" value="1"/>
</dbReference>
<proteinExistence type="predicted"/>
<evidence type="ECO:0000256" key="2">
    <source>
        <dbReference type="ARBA" id="ARBA00022723"/>
    </source>
</evidence>
<dbReference type="GO" id="GO:0046872">
    <property type="term" value="F:metal ion binding"/>
    <property type="evidence" value="ECO:0007669"/>
    <property type="project" value="UniProtKB-KW"/>
</dbReference>
<dbReference type="GO" id="GO:0005524">
    <property type="term" value="F:ATP binding"/>
    <property type="evidence" value="ECO:0007669"/>
    <property type="project" value="UniProtKB-KW"/>
</dbReference>
<evidence type="ECO:0000313" key="7">
    <source>
        <dbReference type="EMBL" id="KDM93278.1"/>
    </source>
</evidence>
<dbReference type="OrthoDB" id="9765517at2"/>
<evidence type="ECO:0000313" key="8">
    <source>
        <dbReference type="Proteomes" id="UP000027192"/>
    </source>
</evidence>
<keyword evidence="3" id="KW-0547">Nucleotide-binding</keyword>
<dbReference type="AlphaFoldDB" id="A0A066S0X7"/>
<evidence type="ECO:0000259" key="6">
    <source>
        <dbReference type="Pfam" id="PF03738"/>
    </source>
</evidence>
<dbReference type="SUPFAM" id="SSF56059">
    <property type="entry name" value="Glutathione synthetase ATP-binding domain-like"/>
    <property type="match status" value="1"/>
</dbReference>
<keyword evidence="1" id="KW-0436">Ligase</keyword>
<feature type="domain" description="Glutathionylspermidine synthase pre-ATP-grasp-like" evidence="6">
    <location>
        <begin position="12"/>
        <end position="386"/>
    </location>
</feature>
<evidence type="ECO:0000256" key="3">
    <source>
        <dbReference type="ARBA" id="ARBA00022741"/>
    </source>
</evidence>